<dbReference type="EC" id="5.2.1.8" evidence="10"/>
<evidence type="ECO:0000256" key="9">
    <source>
        <dbReference type="PROSITE-ProRule" id="PRU00277"/>
    </source>
</evidence>
<evidence type="ECO:0000256" key="3">
    <source>
        <dbReference type="ARBA" id="ARBA00006577"/>
    </source>
</evidence>
<keyword evidence="5 9" id="KW-0697">Rotamase</keyword>
<feature type="domain" description="PPIase FKBP-type" evidence="11">
    <location>
        <begin position="6"/>
        <end position="82"/>
    </location>
</feature>
<evidence type="ECO:0000256" key="8">
    <source>
        <dbReference type="ARBA" id="ARBA00037071"/>
    </source>
</evidence>
<evidence type="ECO:0000259" key="11">
    <source>
        <dbReference type="PROSITE" id="PS50059"/>
    </source>
</evidence>
<dbReference type="Gene3D" id="3.10.50.40">
    <property type="match status" value="1"/>
</dbReference>
<keyword evidence="7 9" id="KW-0413">Isomerase</keyword>
<evidence type="ECO:0000313" key="12">
    <source>
        <dbReference type="EMBL" id="MBB6480584.1"/>
    </source>
</evidence>
<dbReference type="PANTHER" id="PTHR47861">
    <property type="entry name" value="FKBP-TYPE PEPTIDYL-PROLYL CIS-TRANS ISOMERASE SLYD"/>
    <property type="match status" value="1"/>
</dbReference>
<protein>
    <recommendedName>
        <fullName evidence="10">Peptidyl-prolyl cis-trans isomerase</fullName>
        <ecNumber evidence="10">5.2.1.8</ecNumber>
    </recommendedName>
</protein>
<keyword evidence="4" id="KW-0963">Cytoplasm</keyword>
<keyword evidence="6" id="KW-0143">Chaperone</keyword>
<evidence type="ECO:0000256" key="10">
    <source>
        <dbReference type="RuleBase" id="RU003915"/>
    </source>
</evidence>
<evidence type="ECO:0000313" key="13">
    <source>
        <dbReference type="Proteomes" id="UP000587760"/>
    </source>
</evidence>
<comment type="catalytic activity">
    <reaction evidence="1 9 10">
        <text>[protein]-peptidylproline (omega=180) = [protein]-peptidylproline (omega=0)</text>
        <dbReference type="Rhea" id="RHEA:16237"/>
        <dbReference type="Rhea" id="RHEA-COMP:10747"/>
        <dbReference type="Rhea" id="RHEA-COMP:10748"/>
        <dbReference type="ChEBI" id="CHEBI:83833"/>
        <dbReference type="ChEBI" id="CHEBI:83834"/>
        <dbReference type="EC" id="5.2.1.8"/>
    </reaction>
</comment>
<keyword evidence="13" id="KW-1185">Reference proteome</keyword>
<dbReference type="Pfam" id="PF00254">
    <property type="entry name" value="FKBP_C"/>
    <property type="match status" value="1"/>
</dbReference>
<comment type="subcellular location">
    <subcellularLocation>
        <location evidence="2">Cytoplasm</location>
    </subcellularLocation>
</comment>
<proteinExistence type="inferred from homology"/>
<evidence type="ECO:0000256" key="6">
    <source>
        <dbReference type="ARBA" id="ARBA00023186"/>
    </source>
</evidence>
<sequence length="195" mass="20468">MKIEKNTTVALNYVLKKKDGTVLESTGQQGPVTILFGHDMLPKTVEDAIEGKEPGDSVNIEVESQDAFGEPSGNLVYVLPLNMFDNCENLNVGDDVMANNGAGEIIVKITAIEGDKVTVDANHPYAGMDVVFEIGVMDVRETTPEDLSFFYQGHGHNHDHSCGGGGCGCGGDSGCDTEACGCEGSCDSSSCGCGH</sequence>
<accession>A0A841R5V7</accession>
<dbReference type="GO" id="GO:0042026">
    <property type="term" value="P:protein refolding"/>
    <property type="evidence" value="ECO:0007669"/>
    <property type="project" value="UniProtKB-ARBA"/>
</dbReference>
<dbReference type="PROSITE" id="PS50059">
    <property type="entry name" value="FKBP_PPIASE"/>
    <property type="match status" value="1"/>
</dbReference>
<comment type="caution">
    <text evidence="12">The sequence shown here is derived from an EMBL/GenBank/DDBJ whole genome shotgun (WGS) entry which is preliminary data.</text>
</comment>
<comment type="similarity">
    <text evidence="3 10">Belongs to the FKBP-type PPIase family.</text>
</comment>
<dbReference type="SUPFAM" id="SSF54534">
    <property type="entry name" value="FKBP-like"/>
    <property type="match status" value="1"/>
</dbReference>
<evidence type="ECO:0000256" key="4">
    <source>
        <dbReference type="ARBA" id="ARBA00022490"/>
    </source>
</evidence>
<comment type="function">
    <text evidence="8">Also involved in hydrogenase metallocenter assembly, probably by participating in the nickel insertion step. This function in hydrogenase biosynthesis requires chaperone activity and the presence of the metal-binding domain, but not PPIase activity.</text>
</comment>
<dbReference type="GO" id="GO:0005737">
    <property type="term" value="C:cytoplasm"/>
    <property type="evidence" value="ECO:0007669"/>
    <property type="project" value="UniProtKB-SubCell"/>
</dbReference>
<dbReference type="PANTHER" id="PTHR47861:SF3">
    <property type="entry name" value="FKBP-TYPE PEPTIDYL-PROLYL CIS-TRANS ISOMERASE SLYD"/>
    <property type="match status" value="1"/>
</dbReference>
<dbReference type="RefSeq" id="WP_184746842.1">
    <property type="nucleotide sequence ID" value="NZ_JACHGJ010000003.1"/>
</dbReference>
<dbReference type="GO" id="GO:0003755">
    <property type="term" value="F:peptidyl-prolyl cis-trans isomerase activity"/>
    <property type="evidence" value="ECO:0007669"/>
    <property type="project" value="UniProtKB-UniRule"/>
</dbReference>
<gene>
    <name evidence="12" type="ORF">HNR50_002247</name>
</gene>
<organism evidence="12 13">
    <name type="scientific">Spirochaeta isovalerica</name>
    <dbReference type="NCBI Taxonomy" id="150"/>
    <lineage>
        <taxon>Bacteria</taxon>
        <taxon>Pseudomonadati</taxon>
        <taxon>Spirochaetota</taxon>
        <taxon>Spirochaetia</taxon>
        <taxon>Spirochaetales</taxon>
        <taxon>Spirochaetaceae</taxon>
        <taxon>Spirochaeta</taxon>
    </lineage>
</organism>
<dbReference type="Proteomes" id="UP000587760">
    <property type="component" value="Unassembled WGS sequence"/>
</dbReference>
<evidence type="ECO:0000256" key="7">
    <source>
        <dbReference type="ARBA" id="ARBA00023235"/>
    </source>
</evidence>
<evidence type="ECO:0000256" key="5">
    <source>
        <dbReference type="ARBA" id="ARBA00023110"/>
    </source>
</evidence>
<dbReference type="InterPro" id="IPR001179">
    <property type="entry name" value="PPIase_FKBP_dom"/>
</dbReference>
<dbReference type="EMBL" id="JACHGJ010000003">
    <property type="protein sequence ID" value="MBB6480584.1"/>
    <property type="molecule type" value="Genomic_DNA"/>
</dbReference>
<dbReference type="AlphaFoldDB" id="A0A841R5V7"/>
<evidence type="ECO:0000256" key="2">
    <source>
        <dbReference type="ARBA" id="ARBA00004496"/>
    </source>
</evidence>
<evidence type="ECO:0000256" key="1">
    <source>
        <dbReference type="ARBA" id="ARBA00000971"/>
    </source>
</evidence>
<reference evidence="12 13" key="1">
    <citation type="submission" date="2020-08" db="EMBL/GenBank/DDBJ databases">
        <title>Genomic Encyclopedia of Type Strains, Phase IV (KMG-IV): sequencing the most valuable type-strain genomes for metagenomic binning, comparative biology and taxonomic classification.</title>
        <authorList>
            <person name="Goeker M."/>
        </authorList>
    </citation>
    <scope>NUCLEOTIDE SEQUENCE [LARGE SCALE GENOMIC DNA]</scope>
    <source>
        <strain evidence="12 13">DSM 2461</strain>
    </source>
</reference>
<dbReference type="InterPro" id="IPR046357">
    <property type="entry name" value="PPIase_dom_sf"/>
</dbReference>
<name>A0A841R5V7_9SPIO</name>